<name>A0ACD3A549_9AGAR</name>
<sequence>YPPRPITQGLSDRIISDFCNNVSPHSFEEKGCAVCGRLSKSSTMTEKKKISGFFRHLESSNTRVERSNIKQQIHCINGPVLASNCSSVCVQCREQLMRNKKPRFALASDLWIGDVPPELKDLRLVEKLVIAKVRVNSCIIRVSSGFHKMKAHMIAFENPVAKIYQKLPPAVEELDEVLAILFTGPNPPNDADYQRVPFLVRRNKVANALAWLKLNHRDYHDIVIDHKELERYPENKPPVLIQYKELNSNKLTEATSLFDQHEAEDGVTSGECAFTVHGLTGNTLQSL</sequence>
<reference evidence="1 2" key="1">
    <citation type="journal article" date="2019" name="Nat. Ecol. Evol.">
        <title>Megaphylogeny resolves global patterns of mushroom evolution.</title>
        <authorList>
            <person name="Varga T."/>
            <person name="Krizsan K."/>
            <person name="Foldi C."/>
            <person name="Dima B."/>
            <person name="Sanchez-Garcia M."/>
            <person name="Sanchez-Ramirez S."/>
            <person name="Szollosi G.J."/>
            <person name="Szarkandi J.G."/>
            <person name="Papp V."/>
            <person name="Albert L."/>
            <person name="Andreopoulos W."/>
            <person name="Angelini C."/>
            <person name="Antonin V."/>
            <person name="Barry K.W."/>
            <person name="Bougher N.L."/>
            <person name="Buchanan P."/>
            <person name="Buyck B."/>
            <person name="Bense V."/>
            <person name="Catcheside P."/>
            <person name="Chovatia M."/>
            <person name="Cooper J."/>
            <person name="Damon W."/>
            <person name="Desjardin D."/>
            <person name="Finy P."/>
            <person name="Geml J."/>
            <person name="Haridas S."/>
            <person name="Hughes K."/>
            <person name="Justo A."/>
            <person name="Karasinski D."/>
            <person name="Kautmanova I."/>
            <person name="Kiss B."/>
            <person name="Kocsube S."/>
            <person name="Kotiranta H."/>
            <person name="LaButti K.M."/>
            <person name="Lechner B.E."/>
            <person name="Liimatainen K."/>
            <person name="Lipzen A."/>
            <person name="Lukacs Z."/>
            <person name="Mihaltcheva S."/>
            <person name="Morgado L.N."/>
            <person name="Niskanen T."/>
            <person name="Noordeloos M.E."/>
            <person name="Ohm R.A."/>
            <person name="Ortiz-Santana B."/>
            <person name="Ovrebo C."/>
            <person name="Racz N."/>
            <person name="Riley R."/>
            <person name="Savchenko A."/>
            <person name="Shiryaev A."/>
            <person name="Soop K."/>
            <person name="Spirin V."/>
            <person name="Szebenyi C."/>
            <person name="Tomsovsky M."/>
            <person name="Tulloss R.E."/>
            <person name="Uehling J."/>
            <person name="Grigoriev I.V."/>
            <person name="Vagvolgyi C."/>
            <person name="Papp T."/>
            <person name="Martin F.M."/>
            <person name="Miettinen O."/>
            <person name="Hibbett D.S."/>
            <person name="Nagy L.G."/>
        </authorList>
    </citation>
    <scope>NUCLEOTIDE SEQUENCE [LARGE SCALE GENOMIC DNA]</scope>
    <source>
        <strain evidence="1 2">NL-1719</strain>
    </source>
</reference>
<organism evidence="1 2">
    <name type="scientific">Pluteus cervinus</name>
    <dbReference type="NCBI Taxonomy" id="181527"/>
    <lineage>
        <taxon>Eukaryota</taxon>
        <taxon>Fungi</taxon>
        <taxon>Dikarya</taxon>
        <taxon>Basidiomycota</taxon>
        <taxon>Agaricomycotina</taxon>
        <taxon>Agaricomycetes</taxon>
        <taxon>Agaricomycetidae</taxon>
        <taxon>Agaricales</taxon>
        <taxon>Pluteineae</taxon>
        <taxon>Pluteaceae</taxon>
        <taxon>Pluteus</taxon>
    </lineage>
</organism>
<dbReference type="EMBL" id="ML208725">
    <property type="protein sequence ID" value="TFK60850.1"/>
    <property type="molecule type" value="Genomic_DNA"/>
</dbReference>
<feature type="non-terminal residue" evidence="1">
    <location>
        <position position="287"/>
    </location>
</feature>
<evidence type="ECO:0000313" key="2">
    <source>
        <dbReference type="Proteomes" id="UP000308600"/>
    </source>
</evidence>
<gene>
    <name evidence="1" type="ORF">BDN72DRAFT_748352</name>
</gene>
<feature type="non-terminal residue" evidence="1">
    <location>
        <position position="1"/>
    </location>
</feature>
<accession>A0ACD3A549</accession>
<keyword evidence="2" id="KW-1185">Reference proteome</keyword>
<proteinExistence type="predicted"/>
<dbReference type="Proteomes" id="UP000308600">
    <property type="component" value="Unassembled WGS sequence"/>
</dbReference>
<evidence type="ECO:0000313" key="1">
    <source>
        <dbReference type="EMBL" id="TFK60850.1"/>
    </source>
</evidence>
<protein>
    <submittedName>
        <fullName evidence="1">Uncharacterized protein</fullName>
    </submittedName>
</protein>